<evidence type="ECO:0000256" key="5">
    <source>
        <dbReference type="ARBA" id="ARBA00022723"/>
    </source>
</evidence>
<reference evidence="13" key="1">
    <citation type="submission" date="2020-06" db="EMBL/GenBank/DDBJ databases">
        <title>Draft genome sequences of strains closely related to Aspergillus parafelis and Aspergillus hiratsukae.</title>
        <authorList>
            <person name="Dos Santos R.A.C."/>
            <person name="Rivero-Menendez O."/>
            <person name="Steenwyk J.L."/>
            <person name="Mead M.E."/>
            <person name="Goldman G.H."/>
            <person name="Alastruey-Izquierdo A."/>
            <person name="Rokas A."/>
        </authorList>
    </citation>
    <scope>NUCLEOTIDE SEQUENCE</scope>
    <source>
        <strain evidence="13">CNM-CM6106</strain>
    </source>
</reference>
<dbReference type="InterPro" id="IPR017972">
    <property type="entry name" value="Cyt_P450_CS"/>
</dbReference>
<comment type="subcellular location">
    <subcellularLocation>
        <location evidence="2">Membrane</location>
        <topology evidence="2">Multi-pass membrane protein</topology>
    </subcellularLocation>
</comment>
<evidence type="ECO:0000256" key="4">
    <source>
        <dbReference type="ARBA" id="ARBA00022692"/>
    </source>
</evidence>
<dbReference type="PROSITE" id="PS00086">
    <property type="entry name" value="CYTOCHROME_P450"/>
    <property type="match status" value="1"/>
</dbReference>
<dbReference type="GO" id="GO:0016020">
    <property type="term" value="C:membrane"/>
    <property type="evidence" value="ECO:0007669"/>
    <property type="project" value="UniProtKB-SubCell"/>
</dbReference>
<dbReference type="Pfam" id="PF13813">
    <property type="entry name" value="MBOAT_2"/>
    <property type="match status" value="1"/>
</dbReference>
<comment type="cofactor">
    <cofactor evidence="1 10">
        <name>heme</name>
        <dbReference type="ChEBI" id="CHEBI:30413"/>
    </cofactor>
</comment>
<dbReference type="AlphaFoldDB" id="A0A8H6PK70"/>
<evidence type="ECO:0000259" key="12">
    <source>
        <dbReference type="Pfam" id="PF13813"/>
    </source>
</evidence>
<evidence type="ECO:0000256" key="7">
    <source>
        <dbReference type="ARBA" id="ARBA00023002"/>
    </source>
</evidence>
<gene>
    <name evidence="13" type="ORF">CNMCM6106_004655</name>
</gene>
<keyword evidence="7 11" id="KW-0560">Oxidoreductase</keyword>
<dbReference type="InterPro" id="IPR053007">
    <property type="entry name" value="CYP450_monoxygenase_sec-met"/>
</dbReference>
<comment type="similarity">
    <text evidence="3 11">Belongs to the cytochrome P450 family.</text>
</comment>
<dbReference type="CDD" id="cd11040">
    <property type="entry name" value="CYP7_CYP8-like"/>
    <property type="match status" value="1"/>
</dbReference>
<dbReference type="InterPro" id="IPR032805">
    <property type="entry name" value="Wax_synthase_dom"/>
</dbReference>
<dbReference type="InterPro" id="IPR036396">
    <property type="entry name" value="Cyt_P450_sf"/>
</dbReference>
<dbReference type="PRINTS" id="PR00465">
    <property type="entry name" value="EP450IV"/>
</dbReference>
<keyword evidence="10 11" id="KW-0349">Heme</keyword>
<dbReference type="GO" id="GO:0005506">
    <property type="term" value="F:iron ion binding"/>
    <property type="evidence" value="ECO:0007669"/>
    <property type="project" value="InterPro"/>
</dbReference>
<dbReference type="InterPro" id="IPR002403">
    <property type="entry name" value="Cyt_P450_E_grp-IV"/>
</dbReference>
<dbReference type="Proteomes" id="UP000662466">
    <property type="component" value="Unassembled WGS sequence"/>
</dbReference>
<accession>A0A8H6PK70</accession>
<keyword evidence="4" id="KW-0812">Transmembrane</keyword>
<keyword evidence="9" id="KW-0472">Membrane</keyword>
<evidence type="ECO:0000256" key="9">
    <source>
        <dbReference type="ARBA" id="ARBA00023136"/>
    </source>
</evidence>
<evidence type="ECO:0000256" key="3">
    <source>
        <dbReference type="ARBA" id="ARBA00010617"/>
    </source>
</evidence>
<comment type="caution">
    <text evidence="13">The sequence shown here is derived from an EMBL/GenBank/DDBJ whole genome shotgun (WGS) entry which is preliminary data.</text>
</comment>
<dbReference type="PANTHER" id="PTHR47582">
    <property type="entry name" value="P450, PUTATIVE (EUROFUNG)-RELATED"/>
    <property type="match status" value="1"/>
</dbReference>
<evidence type="ECO:0000256" key="6">
    <source>
        <dbReference type="ARBA" id="ARBA00022989"/>
    </source>
</evidence>
<evidence type="ECO:0000256" key="1">
    <source>
        <dbReference type="ARBA" id="ARBA00001971"/>
    </source>
</evidence>
<keyword evidence="8 10" id="KW-0408">Iron</keyword>
<dbReference type="Pfam" id="PF00067">
    <property type="entry name" value="p450"/>
    <property type="match status" value="1"/>
</dbReference>
<evidence type="ECO:0000256" key="8">
    <source>
        <dbReference type="ARBA" id="ARBA00023004"/>
    </source>
</evidence>
<name>A0A8H6PK70_9EURO</name>
<dbReference type="PANTHER" id="PTHR47582:SF1">
    <property type="entry name" value="P450, PUTATIVE (EUROFUNG)-RELATED"/>
    <property type="match status" value="1"/>
</dbReference>
<dbReference type="GO" id="GO:0004497">
    <property type="term" value="F:monooxygenase activity"/>
    <property type="evidence" value="ECO:0007669"/>
    <property type="project" value="UniProtKB-KW"/>
</dbReference>
<evidence type="ECO:0000256" key="2">
    <source>
        <dbReference type="ARBA" id="ARBA00004141"/>
    </source>
</evidence>
<sequence length="658" mass="73039">MAETKPMIALLWNLRRIGTQWEVKSKELDAKGVGSPKGRLLFVLERLMTTLLAYLVLDIMISAPAPDQALLTFQKQTLVHISSLSLEDVIFRVIGTASFWLSTYLINLVMANSVAILCVGTGVNSSRNWPPLYGPLDKAYSIRRFWGVSWHQCLRRGLTGHAELITGRMPLIPETRILSRYTRLFVVFLISGLIHHASDLAMGISRAEAGSLLFFLLQPLGIMIEDGVQKLTGTLPSSSPFGRVRHAQGLLGLQDRSVGIARDGLLADLMNVTKPLLAGGALTKINLSVLNHAAETLNKILSEGGDAFDITDLYDWIQTLGTLATTEALYGAANPMHANRRLVDDVWSFESGLRTLGLNLFPRVIAGRAYSARERLLDAISPLFSESSDRLPELTRRRAEVIRSSGIQDPREIARIELALLHGATVNTIPTLFWTVTHVFARPELVARLRTEILPLVSFLPLTNKGGKGEKQAQVSLRDLDTACPLLLSTYREVVRLSNQAMSTRHVMENTFITDSGAREYLLRAGSTVVMPATAHMEGDVWGINKNDFDPERFLDWENQKASKDRRLVYMPFGGGRHLCPGRNLAKAEILGFIVMLILSFDMEDGANLEQPIRVLTLEPARLGQGVGKPVYLRTGDKLPVRLRIRKGLESVNWRFLA</sequence>
<dbReference type="EMBL" id="JACBAF010002319">
    <property type="protein sequence ID" value="KAF7155509.1"/>
    <property type="molecule type" value="Genomic_DNA"/>
</dbReference>
<feature type="domain" description="Wax synthase" evidence="12">
    <location>
        <begin position="129"/>
        <end position="217"/>
    </location>
</feature>
<keyword evidence="5 10" id="KW-0479">Metal-binding</keyword>
<evidence type="ECO:0000313" key="14">
    <source>
        <dbReference type="Proteomes" id="UP000662466"/>
    </source>
</evidence>
<proteinExistence type="inferred from homology"/>
<protein>
    <recommendedName>
        <fullName evidence="12">Wax synthase domain-containing protein</fullName>
    </recommendedName>
</protein>
<evidence type="ECO:0000256" key="10">
    <source>
        <dbReference type="PIRSR" id="PIRSR602403-1"/>
    </source>
</evidence>
<feature type="binding site" description="axial binding residue" evidence="10">
    <location>
        <position position="580"/>
    </location>
    <ligand>
        <name>heme</name>
        <dbReference type="ChEBI" id="CHEBI:30413"/>
    </ligand>
    <ligandPart>
        <name>Fe</name>
        <dbReference type="ChEBI" id="CHEBI:18248"/>
    </ligandPart>
</feature>
<evidence type="ECO:0000313" key="13">
    <source>
        <dbReference type="EMBL" id="KAF7155509.1"/>
    </source>
</evidence>
<dbReference type="Gene3D" id="1.10.630.10">
    <property type="entry name" value="Cytochrome P450"/>
    <property type="match status" value="1"/>
</dbReference>
<organism evidence="13 14">
    <name type="scientific">Aspergillus hiratsukae</name>
    <dbReference type="NCBI Taxonomy" id="1194566"/>
    <lineage>
        <taxon>Eukaryota</taxon>
        <taxon>Fungi</taxon>
        <taxon>Dikarya</taxon>
        <taxon>Ascomycota</taxon>
        <taxon>Pezizomycotina</taxon>
        <taxon>Eurotiomycetes</taxon>
        <taxon>Eurotiomycetidae</taxon>
        <taxon>Eurotiales</taxon>
        <taxon>Aspergillaceae</taxon>
        <taxon>Aspergillus</taxon>
        <taxon>Aspergillus subgen. Fumigati</taxon>
    </lineage>
</organism>
<dbReference type="GO" id="GO:0020037">
    <property type="term" value="F:heme binding"/>
    <property type="evidence" value="ECO:0007669"/>
    <property type="project" value="InterPro"/>
</dbReference>
<evidence type="ECO:0000256" key="11">
    <source>
        <dbReference type="RuleBase" id="RU000461"/>
    </source>
</evidence>
<keyword evidence="6" id="KW-1133">Transmembrane helix</keyword>
<dbReference type="InterPro" id="IPR001128">
    <property type="entry name" value="Cyt_P450"/>
</dbReference>
<dbReference type="SUPFAM" id="SSF48264">
    <property type="entry name" value="Cytochrome P450"/>
    <property type="match status" value="1"/>
</dbReference>
<keyword evidence="11" id="KW-0503">Monooxygenase</keyword>
<dbReference type="GO" id="GO:0016705">
    <property type="term" value="F:oxidoreductase activity, acting on paired donors, with incorporation or reduction of molecular oxygen"/>
    <property type="evidence" value="ECO:0007669"/>
    <property type="project" value="InterPro"/>
</dbReference>